<comment type="caution">
    <text evidence="2">The sequence shown here is derived from an EMBL/GenBank/DDBJ whole genome shotgun (WGS) entry which is preliminary data.</text>
</comment>
<protein>
    <submittedName>
        <fullName evidence="2">Uncharacterized protein</fullName>
    </submittedName>
</protein>
<evidence type="ECO:0000313" key="2">
    <source>
        <dbReference type="EMBL" id="MCD9561021.1"/>
    </source>
</evidence>
<reference evidence="2 3" key="1">
    <citation type="journal article" date="2021" name="BMC Genomics">
        <title>Datura genome reveals duplications of psychoactive alkaloid biosynthetic genes and high mutation rate following tissue culture.</title>
        <authorList>
            <person name="Rajewski A."/>
            <person name="Carter-House D."/>
            <person name="Stajich J."/>
            <person name="Litt A."/>
        </authorList>
    </citation>
    <scope>NUCLEOTIDE SEQUENCE [LARGE SCALE GENOMIC DNA]</scope>
    <source>
        <strain evidence="2">AR-01</strain>
    </source>
</reference>
<organism evidence="2 3">
    <name type="scientific">Datura stramonium</name>
    <name type="common">Jimsonweed</name>
    <name type="synonym">Common thornapple</name>
    <dbReference type="NCBI Taxonomy" id="4076"/>
    <lineage>
        <taxon>Eukaryota</taxon>
        <taxon>Viridiplantae</taxon>
        <taxon>Streptophyta</taxon>
        <taxon>Embryophyta</taxon>
        <taxon>Tracheophyta</taxon>
        <taxon>Spermatophyta</taxon>
        <taxon>Magnoliopsida</taxon>
        <taxon>eudicotyledons</taxon>
        <taxon>Gunneridae</taxon>
        <taxon>Pentapetalae</taxon>
        <taxon>asterids</taxon>
        <taxon>lamiids</taxon>
        <taxon>Solanales</taxon>
        <taxon>Solanaceae</taxon>
        <taxon>Solanoideae</taxon>
        <taxon>Datureae</taxon>
        <taxon>Datura</taxon>
    </lineage>
</organism>
<name>A0ABS8USB5_DATST</name>
<accession>A0ABS8USB5</accession>
<evidence type="ECO:0000256" key="1">
    <source>
        <dbReference type="SAM" id="MobiDB-lite"/>
    </source>
</evidence>
<dbReference type="Proteomes" id="UP000823775">
    <property type="component" value="Unassembled WGS sequence"/>
</dbReference>
<feature type="non-terminal residue" evidence="2">
    <location>
        <position position="58"/>
    </location>
</feature>
<gene>
    <name evidence="2" type="ORF">HAX54_019955</name>
</gene>
<keyword evidence="3" id="KW-1185">Reference proteome</keyword>
<feature type="non-terminal residue" evidence="2">
    <location>
        <position position="1"/>
    </location>
</feature>
<proteinExistence type="predicted"/>
<evidence type="ECO:0000313" key="3">
    <source>
        <dbReference type="Proteomes" id="UP000823775"/>
    </source>
</evidence>
<sequence>LSSAAIVDPERSEEDCLLAQTLEPRWPKRTSSSSPSSGFKMTRPMIRAKLTKNIPLAK</sequence>
<dbReference type="EMBL" id="JACEIK010002415">
    <property type="protein sequence ID" value="MCD9561021.1"/>
    <property type="molecule type" value="Genomic_DNA"/>
</dbReference>
<feature type="region of interest" description="Disordered" evidence="1">
    <location>
        <begin position="25"/>
        <end position="45"/>
    </location>
</feature>